<evidence type="ECO:0000256" key="12">
    <source>
        <dbReference type="ARBA" id="ARBA00033140"/>
    </source>
</evidence>
<dbReference type="GO" id="GO:0009435">
    <property type="term" value="P:NAD+ biosynthetic process"/>
    <property type="evidence" value="ECO:0007669"/>
    <property type="project" value="UniProtKB-UniPathway"/>
</dbReference>
<dbReference type="InterPro" id="IPR005248">
    <property type="entry name" value="NadD/NMNAT"/>
</dbReference>
<organism evidence="16 17">
    <name type="scientific">Marinicella litoralis</name>
    <dbReference type="NCBI Taxonomy" id="644220"/>
    <lineage>
        <taxon>Bacteria</taxon>
        <taxon>Pseudomonadati</taxon>
        <taxon>Pseudomonadota</taxon>
        <taxon>Gammaproteobacteria</taxon>
        <taxon>Lysobacterales</taxon>
        <taxon>Marinicellaceae</taxon>
        <taxon>Marinicella</taxon>
    </lineage>
</organism>
<comment type="similarity">
    <text evidence="3">Belongs to the NadD family.</text>
</comment>
<dbReference type="OrthoDB" id="5295945at2"/>
<keyword evidence="6 16" id="KW-0808">Transferase</keyword>
<evidence type="ECO:0000259" key="15">
    <source>
        <dbReference type="Pfam" id="PF01467"/>
    </source>
</evidence>
<dbReference type="PANTHER" id="PTHR39321">
    <property type="entry name" value="NICOTINATE-NUCLEOTIDE ADENYLYLTRANSFERASE-RELATED"/>
    <property type="match status" value="1"/>
</dbReference>
<dbReference type="PANTHER" id="PTHR39321:SF3">
    <property type="entry name" value="PHOSPHOPANTETHEINE ADENYLYLTRANSFERASE"/>
    <property type="match status" value="1"/>
</dbReference>
<evidence type="ECO:0000256" key="1">
    <source>
        <dbReference type="ARBA" id="ARBA00002324"/>
    </source>
</evidence>
<dbReference type="Pfam" id="PF01467">
    <property type="entry name" value="CTP_transf_like"/>
    <property type="match status" value="1"/>
</dbReference>
<keyword evidence="10" id="KW-0520">NAD</keyword>
<evidence type="ECO:0000256" key="14">
    <source>
        <dbReference type="ARBA" id="ARBA00048721"/>
    </source>
</evidence>
<evidence type="ECO:0000256" key="6">
    <source>
        <dbReference type="ARBA" id="ARBA00022679"/>
    </source>
</evidence>
<dbReference type="RefSeq" id="WP_099018866.1">
    <property type="nucleotide sequence ID" value="NZ_SNZB01000006.1"/>
</dbReference>
<dbReference type="Proteomes" id="UP000295724">
    <property type="component" value="Unassembled WGS sequence"/>
</dbReference>
<evidence type="ECO:0000256" key="13">
    <source>
        <dbReference type="ARBA" id="ARBA00033353"/>
    </source>
</evidence>
<dbReference type="InterPro" id="IPR014729">
    <property type="entry name" value="Rossmann-like_a/b/a_fold"/>
</dbReference>
<evidence type="ECO:0000256" key="11">
    <source>
        <dbReference type="ARBA" id="ARBA00031253"/>
    </source>
</evidence>
<dbReference type="EMBL" id="SNZB01000006">
    <property type="protein sequence ID" value="TDR17501.1"/>
    <property type="molecule type" value="Genomic_DNA"/>
</dbReference>
<dbReference type="EC" id="2.7.7.18" evidence="4"/>
<dbReference type="GO" id="GO:0004515">
    <property type="term" value="F:nicotinate-nucleotide adenylyltransferase activity"/>
    <property type="evidence" value="ECO:0007669"/>
    <property type="project" value="UniProtKB-EC"/>
</dbReference>
<dbReference type="Gene3D" id="3.40.50.620">
    <property type="entry name" value="HUPs"/>
    <property type="match status" value="1"/>
</dbReference>
<evidence type="ECO:0000256" key="4">
    <source>
        <dbReference type="ARBA" id="ARBA00012389"/>
    </source>
</evidence>
<keyword evidence="8" id="KW-0547">Nucleotide-binding</keyword>
<dbReference type="CDD" id="cd02165">
    <property type="entry name" value="NMNAT"/>
    <property type="match status" value="1"/>
</dbReference>
<evidence type="ECO:0000256" key="8">
    <source>
        <dbReference type="ARBA" id="ARBA00022741"/>
    </source>
</evidence>
<gene>
    <name evidence="16" type="ORF">C8D91_2560</name>
</gene>
<comment type="function">
    <text evidence="1">Catalyzes the reversible adenylation of nicotinate mononucleotide (NaMN) to nicotinic acid adenine dinucleotide (NaAD).</text>
</comment>
<accession>A0A4V3DHA9</accession>
<evidence type="ECO:0000313" key="17">
    <source>
        <dbReference type="Proteomes" id="UP000295724"/>
    </source>
</evidence>
<keyword evidence="9" id="KW-0067">ATP-binding</keyword>
<reference evidence="16 17" key="1">
    <citation type="submission" date="2019-03" db="EMBL/GenBank/DDBJ databases">
        <title>Genomic Encyclopedia of Type Strains, Phase IV (KMG-IV): sequencing the most valuable type-strain genomes for metagenomic binning, comparative biology and taxonomic classification.</title>
        <authorList>
            <person name="Goeker M."/>
        </authorList>
    </citation>
    <scope>NUCLEOTIDE SEQUENCE [LARGE SCALE GENOMIC DNA]</scope>
    <source>
        <strain evidence="16 17">DSM 25488</strain>
    </source>
</reference>
<dbReference type="GO" id="GO:0005524">
    <property type="term" value="F:ATP binding"/>
    <property type="evidence" value="ECO:0007669"/>
    <property type="project" value="UniProtKB-KW"/>
</dbReference>
<evidence type="ECO:0000256" key="5">
    <source>
        <dbReference type="ARBA" id="ARBA00022642"/>
    </source>
</evidence>
<name>A0A4V3DHA9_9GAMM</name>
<evidence type="ECO:0000256" key="9">
    <source>
        <dbReference type="ARBA" id="ARBA00022840"/>
    </source>
</evidence>
<dbReference type="InterPro" id="IPR004821">
    <property type="entry name" value="Cyt_trans-like"/>
</dbReference>
<evidence type="ECO:0000256" key="7">
    <source>
        <dbReference type="ARBA" id="ARBA00022695"/>
    </source>
</evidence>
<keyword evidence="7 16" id="KW-0548">Nucleotidyltransferase</keyword>
<feature type="domain" description="Cytidyltransferase-like" evidence="15">
    <location>
        <begin position="22"/>
        <end position="199"/>
    </location>
</feature>
<keyword evidence="5" id="KW-0662">Pyridine nucleotide biosynthesis</keyword>
<keyword evidence="17" id="KW-1185">Reference proteome</keyword>
<evidence type="ECO:0000313" key="16">
    <source>
        <dbReference type="EMBL" id="TDR17501.1"/>
    </source>
</evidence>
<comment type="pathway">
    <text evidence="2">Cofactor biosynthesis; NAD(+) biosynthesis; deamido-NAD(+) from nicotinate D-ribonucleotide: step 1/1.</text>
</comment>
<dbReference type="AlphaFoldDB" id="A0A4V3DHA9"/>
<evidence type="ECO:0000256" key="3">
    <source>
        <dbReference type="ARBA" id="ARBA00009014"/>
    </source>
</evidence>
<dbReference type="UniPathway" id="UPA00253">
    <property type="reaction ID" value="UER00332"/>
</dbReference>
<evidence type="ECO:0000256" key="10">
    <source>
        <dbReference type="ARBA" id="ARBA00023027"/>
    </source>
</evidence>
<comment type="catalytic activity">
    <reaction evidence="14">
        <text>nicotinate beta-D-ribonucleotide + ATP + H(+) = deamido-NAD(+) + diphosphate</text>
        <dbReference type="Rhea" id="RHEA:22860"/>
        <dbReference type="ChEBI" id="CHEBI:15378"/>
        <dbReference type="ChEBI" id="CHEBI:30616"/>
        <dbReference type="ChEBI" id="CHEBI:33019"/>
        <dbReference type="ChEBI" id="CHEBI:57502"/>
        <dbReference type="ChEBI" id="CHEBI:58437"/>
        <dbReference type="EC" id="2.7.7.18"/>
    </reaction>
</comment>
<proteinExistence type="inferred from homology"/>
<evidence type="ECO:0000256" key="2">
    <source>
        <dbReference type="ARBA" id="ARBA00005019"/>
    </source>
</evidence>
<sequence>MAKKSVCKKNQQKSHTLVFGLTADPIHQGHKQVILNSFTFAKQQNLSLEKFLLVPTYQPNLIADKQRPRTAFNHRLEMCELVANEIIKRYKYPVYVSDIEKQLFLKFNNKSFSFETLQAISAPHKLFVLSADHFAGRWPKFRKWLNWKQLVEANGLMIHQRPGHGINHGFINRLRDINSDVFVVKDLPTIEISSTLLRAELIKHEKPDDSYLSERVFKYIQKHSIYAKSVSSTNE</sequence>
<dbReference type="SUPFAM" id="SSF52374">
    <property type="entry name" value="Nucleotidylyl transferase"/>
    <property type="match status" value="1"/>
</dbReference>
<protein>
    <recommendedName>
        <fullName evidence="4">nicotinate-nucleotide adenylyltransferase</fullName>
        <ecNumber evidence="4">2.7.7.18</ecNumber>
    </recommendedName>
    <alternativeName>
        <fullName evidence="13">Deamido-NAD(+) diphosphorylase</fullName>
    </alternativeName>
    <alternativeName>
        <fullName evidence="12">Deamido-NAD(+) pyrophosphorylase</fullName>
    </alternativeName>
    <alternativeName>
        <fullName evidence="11">Nicotinate mononucleotide adenylyltransferase</fullName>
    </alternativeName>
</protein>
<comment type="caution">
    <text evidence="16">The sequence shown here is derived from an EMBL/GenBank/DDBJ whole genome shotgun (WGS) entry which is preliminary data.</text>
</comment>